<reference evidence="2 3" key="1">
    <citation type="submission" date="2019-07" db="EMBL/GenBank/DDBJ databases">
        <authorList>
            <person name="Zhu P."/>
        </authorList>
    </citation>
    <scope>NUCLEOTIDE SEQUENCE [LARGE SCALE GENOMIC DNA]</scope>
    <source>
        <strain evidence="2 3">SSL-25</strain>
    </source>
</reference>
<gene>
    <name evidence="2" type="ORF">FQU76_01720</name>
</gene>
<proteinExistence type="predicted"/>
<dbReference type="Proteomes" id="UP000320580">
    <property type="component" value="Chromosome"/>
</dbReference>
<keyword evidence="3" id="KW-1185">Reference proteome</keyword>
<evidence type="ECO:0000256" key="1">
    <source>
        <dbReference type="SAM" id="MobiDB-lite"/>
    </source>
</evidence>
<protein>
    <submittedName>
        <fullName evidence="2">Uncharacterized protein</fullName>
    </submittedName>
</protein>
<dbReference type="OrthoDB" id="5379188at2"/>
<evidence type="ECO:0000313" key="2">
    <source>
        <dbReference type="EMBL" id="QDY75435.1"/>
    </source>
</evidence>
<organism evidence="2 3">
    <name type="scientific">Streptomyces qinzhouensis</name>
    <dbReference type="NCBI Taxonomy" id="2599401"/>
    <lineage>
        <taxon>Bacteria</taxon>
        <taxon>Bacillati</taxon>
        <taxon>Actinomycetota</taxon>
        <taxon>Actinomycetes</taxon>
        <taxon>Kitasatosporales</taxon>
        <taxon>Streptomycetaceae</taxon>
        <taxon>Streptomyces</taxon>
    </lineage>
</organism>
<dbReference type="AlphaFoldDB" id="A0A5B8J163"/>
<evidence type="ECO:0000313" key="3">
    <source>
        <dbReference type="Proteomes" id="UP000320580"/>
    </source>
</evidence>
<dbReference type="KEGG" id="sqz:FQU76_01720"/>
<feature type="region of interest" description="Disordered" evidence="1">
    <location>
        <begin position="233"/>
        <end position="263"/>
    </location>
</feature>
<name>A0A5B8J163_9ACTN</name>
<sequence>MEAWAEPIAADYAAWPWQKTLGVLASHLDTLCERRDLDLADCDAYAKERLWLASTELLGRASRCFTPLQADEAHQALRQRLYSRGSLPVRSQFGQRFTGWRAELIRIDKTLSSGRWADANGMLHHPYAVPDQEHGPHVHWVWDTYSPQQLRLRAEQVLTAAVEIYHALVSTWFPHLKQTLGLASASPAALVAGLYIAPHHDDGSYEPPLMRLSLHPATGSSVTAHLAPSRDDLYAPVPSLPPGNEPSRSPWARPSTPVLSEPEVFGDAPATRYAYTWLHEDLHRLHLTVRGPRATNSGLP</sequence>
<dbReference type="RefSeq" id="WP_146478747.1">
    <property type="nucleotide sequence ID" value="NZ_CP042266.1"/>
</dbReference>
<dbReference type="EMBL" id="CP042266">
    <property type="protein sequence ID" value="QDY75435.1"/>
    <property type="molecule type" value="Genomic_DNA"/>
</dbReference>
<accession>A0A5B8J163</accession>